<keyword evidence="3" id="KW-1185">Reference proteome</keyword>
<accession>A0A132B8Y5</accession>
<feature type="compositionally biased region" description="Low complexity" evidence="1">
    <location>
        <begin position="437"/>
        <end position="458"/>
    </location>
</feature>
<name>A0A132B8Y5_MOLSC</name>
<feature type="compositionally biased region" description="Polar residues" evidence="1">
    <location>
        <begin position="552"/>
        <end position="593"/>
    </location>
</feature>
<dbReference type="InterPro" id="IPR036390">
    <property type="entry name" value="WH_DNA-bd_sf"/>
</dbReference>
<evidence type="ECO:0000313" key="2">
    <source>
        <dbReference type="EMBL" id="KUJ08865.1"/>
    </source>
</evidence>
<dbReference type="InParanoid" id="A0A132B8Y5"/>
<protein>
    <submittedName>
        <fullName evidence="2">Uncharacterized protein</fullName>
    </submittedName>
</protein>
<reference evidence="2 3" key="1">
    <citation type="submission" date="2015-10" db="EMBL/GenBank/DDBJ databases">
        <title>Full genome of DAOMC 229536 Phialocephala scopiformis, a fungal endophyte of spruce producing the potent anti-insectan compound rugulosin.</title>
        <authorList>
            <consortium name="DOE Joint Genome Institute"/>
            <person name="Walker A.K."/>
            <person name="Frasz S.L."/>
            <person name="Seifert K.A."/>
            <person name="Miller J.D."/>
            <person name="Mondo S.J."/>
            <person name="Labutti K."/>
            <person name="Lipzen A."/>
            <person name="Dockter R."/>
            <person name="Kennedy M."/>
            <person name="Grigoriev I.V."/>
            <person name="Spatafora J.W."/>
        </authorList>
    </citation>
    <scope>NUCLEOTIDE SEQUENCE [LARGE SCALE GENOMIC DNA]</scope>
    <source>
        <strain evidence="2 3">CBS 120377</strain>
    </source>
</reference>
<dbReference type="Proteomes" id="UP000070700">
    <property type="component" value="Unassembled WGS sequence"/>
</dbReference>
<feature type="compositionally biased region" description="Polar residues" evidence="1">
    <location>
        <begin position="405"/>
        <end position="414"/>
    </location>
</feature>
<feature type="compositionally biased region" description="Low complexity" evidence="1">
    <location>
        <begin position="525"/>
        <end position="550"/>
    </location>
</feature>
<dbReference type="UniPathway" id="UPA00143"/>
<evidence type="ECO:0000313" key="3">
    <source>
        <dbReference type="Proteomes" id="UP000070700"/>
    </source>
</evidence>
<dbReference type="GO" id="GO:0016567">
    <property type="term" value="P:protein ubiquitination"/>
    <property type="evidence" value="ECO:0007669"/>
    <property type="project" value="UniProtKB-UniPathway"/>
</dbReference>
<dbReference type="EMBL" id="KQ947434">
    <property type="protein sequence ID" value="KUJ08865.1"/>
    <property type="molecule type" value="Genomic_DNA"/>
</dbReference>
<feature type="compositionally biased region" description="Low complexity" evidence="1">
    <location>
        <begin position="213"/>
        <end position="230"/>
    </location>
</feature>
<feature type="region of interest" description="Disordered" evidence="1">
    <location>
        <begin position="83"/>
        <end position="102"/>
    </location>
</feature>
<feature type="region of interest" description="Disordered" evidence="1">
    <location>
        <begin position="178"/>
        <end position="230"/>
    </location>
</feature>
<feature type="compositionally biased region" description="Polar residues" evidence="1">
    <location>
        <begin position="195"/>
        <end position="211"/>
    </location>
</feature>
<feature type="region of interest" description="Disordered" evidence="1">
    <location>
        <begin position="366"/>
        <end position="621"/>
    </location>
</feature>
<dbReference type="RefSeq" id="XP_018063220.1">
    <property type="nucleotide sequence ID" value="XM_018206764.1"/>
</dbReference>
<feature type="compositionally biased region" description="Basic and acidic residues" evidence="1">
    <location>
        <begin position="392"/>
        <end position="404"/>
    </location>
</feature>
<evidence type="ECO:0000256" key="1">
    <source>
        <dbReference type="SAM" id="MobiDB-lite"/>
    </source>
</evidence>
<sequence length="684" mass="73855">MPLLVVPESGFTLESSPGGSSKAGSVVPDVFGLTLTDGMIEEMIKCVQNGKPIQLSLGEHPSFSYGTKTQHLASSHDPFTYDLYQSTNSSDSDSSDSEMAPSHFIPKKPALLANMGPRNLLFPSTSKIAVVKPTYRTGVHPKTSGTVAGGDPALAQLTNHNAAIESNKQANTVKFIKDGSLGMPGRKGAPAKGATNKNKFLSQSRLTSDATRSIPSSPSLNASGSPSLGATSVPFSTQQFEQAKAARKPVIHLLAVEPMTEKALREKLPNITKEELKQVLEKVGDRVESNNSKWELNKKYYRELDVWSFDYDPISDRQRAIDNAVRQYDKLRINASEPEWDRLLIKAERGTGKCLSKLQVSIAQGTAGRAPKIKVQKADGSDTPNGEEEDLFGDKTVSKVKGESTTRSTSQPPATKTKKISEKEAQAKRLLSKNPSKAAAKAAPKAAPAKKQAAAPKAGTKVLSSEFVEESDDELPPPAPKPKPKAPMKRPREEEEVETSDSSVPLSKKAKKETPVTNHRVSDASQTSRTTTSSTSSYNSGYNSTKNKNTSPHKSSPLASSPPTNASEFENSSGDRTSSSASPAHPSLKNSHSPIHKRHQKSSSVASSVSSSGSTRLRPEVADLARKFKMYYPKYEVLYKEITAMGASGQRDHSKEKDLLEMHARLEDMKKSIQAGIISESDSQ</sequence>
<dbReference type="OrthoDB" id="2587563at2759"/>
<gene>
    <name evidence="2" type="ORF">LY89DRAFT_328130</name>
</gene>
<organism evidence="2 3">
    <name type="scientific">Mollisia scopiformis</name>
    <name type="common">Conifer needle endophyte fungus</name>
    <name type="synonym">Phialocephala scopiformis</name>
    <dbReference type="NCBI Taxonomy" id="149040"/>
    <lineage>
        <taxon>Eukaryota</taxon>
        <taxon>Fungi</taxon>
        <taxon>Dikarya</taxon>
        <taxon>Ascomycota</taxon>
        <taxon>Pezizomycotina</taxon>
        <taxon>Leotiomycetes</taxon>
        <taxon>Helotiales</taxon>
        <taxon>Mollisiaceae</taxon>
        <taxon>Mollisia</taxon>
    </lineage>
</organism>
<dbReference type="AlphaFoldDB" id="A0A132B8Y5"/>
<dbReference type="Gene3D" id="1.10.10.2670">
    <property type="entry name" value="E3 ubiquitin-protein ligase"/>
    <property type="match status" value="1"/>
</dbReference>
<dbReference type="GeneID" id="28816490"/>
<dbReference type="KEGG" id="psco:LY89DRAFT_328130"/>
<feature type="compositionally biased region" description="Low complexity" evidence="1">
    <location>
        <begin position="602"/>
        <end position="614"/>
    </location>
</feature>
<dbReference type="InterPro" id="IPR042065">
    <property type="entry name" value="E3_ELL-like"/>
</dbReference>
<dbReference type="SUPFAM" id="SSF46785">
    <property type="entry name" value="Winged helix' DNA-binding domain"/>
    <property type="match status" value="1"/>
</dbReference>
<proteinExistence type="predicted"/>